<dbReference type="PANTHER" id="PTHR43401">
    <property type="entry name" value="L-THREONINE 3-DEHYDROGENASE"/>
    <property type="match status" value="1"/>
</dbReference>
<evidence type="ECO:0000256" key="1">
    <source>
        <dbReference type="ARBA" id="ARBA00001947"/>
    </source>
</evidence>
<accession>A0ABS9U0G8</accession>
<evidence type="ECO:0000256" key="4">
    <source>
        <dbReference type="ARBA" id="ARBA00023002"/>
    </source>
</evidence>
<dbReference type="InterPro" id="IPR050129">
    <property type="entry name" value="Zn_alcohol_dh"/>
</dbReference>
<keyword evidence="2" id="KW-0479">Metal-binding</keyword>
<dbReference type="Pfam" id="PF08240">
    <property type="entry name" value="ADH_N"/>
    <property type="match status" value="1"/>
</dbReference>
<organism evidence="6 7">
    <name type="scientific">Sinomonas terrae</name>
    <dbReference type="NCBI Taxonomy" id="2908838"/>
    <lineage>
        <taxon>Bacteria</taxon>
        <taxon>Bacillati</taxon>
        <taxon>Actinomycetota</taxon>
        <taxon>Actinomycetes</taxon>
        <taxon>Micrococcales</taxon>
        <taxon>Micrococcaceae</taxon>
        <taxon>Sinomonas</taxon>
    </lineage>
</organism>
<keyword evidence="3" id="KW-0862">Zinc</keyword>
<evidence type="ECO:0000256" key="2">
    <source>
        <dbReference type="ARBA" id="ARBA00022723"/>
    </source>
</evidence>
<dbReference type="RefSeq" id="WP_241053607.1">
    <property type="nucleotide sequence ID" value="NZ_JAKZBV010000001.1"/>
</dbReference>
<dbReference type="InterPro" id="IPR011032">
    <property type="entry name" value="GroES-like_sf"/>
</dbReference>
<reference evidence="6 7" key="1">
    <citation type="submission" date="2022-03" db="EMBL/GenBank/DDBJ databases">
        <title>Sinomonas sp. isolated from a soil.</title>
        <authorList>
            <person name="Han J."/>
            <person name="Kim D.-U."/>
        </authorList>
    </citation>
    <scope>NUCLEOTIDE SEQUENCE [LARGE SCALE GENOMIC DNA]</scope>
    <source>
        <strain evidence="6 7">5-5</strain>
    </source>
</reference>
<sequence>MSGSMRVARTIAAETIDYAEAPIPAPEPGHAVVRVRCVTLCGTDLHIWEDDYATELPIVQGHEFSATIVGLHPDDDGGALAVGDDVVVSPVASCGRCYACSIDRPNACAHMSVYGCYGEDGALAEYLLVPLERTRRLPDGLPADLAPLWEPLSIALQAVTRGRAATGERVVVSGAGPIGLLALLCLKDRGCDAVVLDTDAERLGLAAALGATGTLTVAPGFPSDDQRRWLEDWTQGQGPSLVIDATGAPASLSTAIDLVAPAGRVVAVGISDREVALSMRTLPVKELDLLGSRNSLHLMEDALDLLARHQDECGSLITHRFAFEELDAAFKTLRDRPERVGKVAIDFQGAPA</sequence>
<dbReference type="EMBL" id="JAKZBV010000001">
    <property type="protein sequence ID" value="MCH6470096.1"/>
    <property type="molecule type" value="Genomic_DNA"/>
</dbReference>
<evidence type="ECO:0000256" key="3">
    <source>
        <dbReference type="ARBA" id="ARBA00022833"/>
    </source>
</evidence>
<keyword evidence="4" id="KW-0560">Oxidoreductase</keyword>
<dbReference type="SMART" id="SM00829">
    <property type="entry name" value="PKS_ER"/>
    <property type="match status" value="1"/>
</dbReference>
<comment type="caution">
    <text evidence="6">The sequence shown here is derived from an EMBL/GenBank/DDBJ whole genome shotgun (WGS) entry which is preliminary data.</text>
</comment>
<evidence type="ECO:0000259" key="5">
    <source>
        <dbReference type="SMART" id="SM00829"/>
    </source>
</evidence>
<name>A0ABS9U0G8_9MICC</name>
<protein>
    <submittedName>
        <fullName evidence="6">Alcohol dehydrogenase catalytic domain-containing protein</fullName>
    </submittedName>
</protein>
<keyword evidence="7" id="KW-1185">Reference proteome</keyword>
<comment type="cofactor">
    <cofactor evidence="1">
        <name>Zn(2+)</name>
        <dbReference type="ChEBI" id="CHEBI:29105"/>
    </cofactor>
</comment>
<dbReference type="InterPro" id="IPR036291">
    <property type="entry name" value="NAD(P)-bd_dom_sf"/>
</dbReference>
<dbReference type="InterPro" id="IPR013149">
    <property type="entry name" value="ADH-like_C"/>
</dbReference>
<dbReference type="InterPro" id="IPR020843">
    <property type="entry name" value="ER"/>
</dbReference>
<dbReference type="PANTHER" id="PTHR43401:SF2">
    <property type="entry name" value="L-THREONINE 3-DEHYDROGENASE"/>
    <property type="match status" value="1"/>
</dbReference>
<proteinExistence type="predicted"/>
<gene>
    <name evidence="6" type="ORF">L0M17_08920</name>
</gene>
<dbReference type="Gene3D" id="3.40.50.720">
    <property type="entry name" value="NAD(P)-binding Rossmann-like Domain"/>
    <property type="match status" value="1"/>
</dbReference>
<evidence type="ECO:0000313" key="6">
    <source>
        <dbReference type="EMBL" id="MCH6470096.1"/>
    </source>
</evidence>
<dbReference type="SUPFAM" id="SSF50129">
    <property type="entry name" value="GroES-like"/>
    <property type="match status" value="1"/>
</dbReference>
<dbReference type="InterPro" id="IPR013154">
    <property type="entry name" value="ADH-like_N"/>
</dbReference>
<dbReference type="SUPFAM" id="SSF51735">
    <property type="entry name" value="NAD(P)-binding Rossmann-fold domains"/>
    <property type="match status" value="1"/>
</dbReference>
<feature type="domain" description="Enoyl reductase (ER)" evidence="5">
    <location>
        <begin position="12"/>
        <end position="345"/>
    </location>
</feature>
<dbReference type="Proteomes" id="UP001202922">
    <property type="component" value="Unassembled WGS sequence"/>
</dbReference>
<dbReference type="Gene3D" id="3.90.180.10">
    <property type="entry name" value="Medium-chain alcohol dehydrogenases, catalytic domain"/>
    <property type="match status" value="1"/>
</dbReference>
<dbReference type="Pfam" id="PF00107">
    <property type="entry name" value="ADH_zinc_N"/>
    <property type="match status" value="1"/>
</dbReference>
<evidence type="ECO:0000313" key="7">
    <source>
        <dbReference type="Proteomes" id="UP001202922"/>
    </source>
</evidence>